<feature type="binding site" evidence="10">
    <location>
        <begin position="58"/>
        <end position="62"/>
    </location>
    <ligand>
        <name>4-amino-2-methyl-5-(diphosphooxymethyl)pyrimidine</name>
        <dbReference type="ChEBI" id="CHEBI:57841"/>
    </ligand>
</feature>
<sequence>MLNNVSEGVSGPRAGRRATLAGASLYLVTDARRHIDPDFGELARFADAALSAGVDIIQLRDKGSAGERSLGAMEAAEELAALAVLREVADRHGKLLAVNDRADIAVAAGADVLHTGQKDLPVAVARRLIGPDMLLGKSCNNAGQVDAAANDPDLDYFCTGPVWATPTKPGRPAAGLDLVRHAAGVVRDDGDAHPFFAIGGIDPSNAGEVAAAGASKLVVVRALTGAADDEALRANAAALRAAVGGESVGGQDVAGEDAR</sequence>
<evidence type="ECO:0000256" key="2">
    <source>
        <dbReference type="ARBA" id="ARBA00005165"/>
    </source>
</evidence>
<gene>
    <name evidence="10" type="primary">thiE</name>
    <name evidence="14" type="ORF">JOF33_000258</name>
</gene>
<organism evidence="14 15">
    <name type="scientific">Corynebacterium freneyi</name>
    <dbReference type="NCBI Taxonomy" id="134034"/>
    <lineage>
        <taxon>Bacteria</taxon>
        <taxon>Bacillati</taxon>
        <taxon>Actinomycetota</taxon>
        <taxon>Actinomycetes</taxon>
        <taxon>Mycobacteriales</taxon>
        <taxon>Corynebacteriaceae</taxon>
        <taxon>Corynebacterium</taxon>
    </lineage>
</organism>
<keyword evidence="15" id="KW-1185">Reference proteome</keyword>
<comment type="similarity">
    <text evidence="10 11">Belongs to the thiamine-phosphate synthase family.</text>
</comment>
<evidence type="ECO:0000313" key="14">
    <source>
        <dbReference type="EMBL" id="MBP2331559.1"/>
    </source>
</evidence>
<evidence type="ECO:0000256" key="9">
    <source>
        <dbReference type="ARBA" id="ARBA00047883"/>
    </source>
</evidence>
<dbReference type="InterPro" id="IPR022998">
    <property type="entry name" value="ThiamineP_synth_TenI"/>
</dbReference>
<dbReference type="NCBIfam" id="TIGR00693">
    <property type="entry name" value="thiE"/>
    <property type="match status" value="1"/>
</dbReference>
<comment type="catalytic activity">
    <reaction evidence="8 10 11">
        <text>2-(2-carboxy-4-methylthiazol-5-yl)ethyl phosphate + 4-amino-2-methyl-5-(diphosphooxymethyl)pyrimidine + 2 H(+) = thiamine phosphate + CO2 + diphosphate</text>
        <dbReference type="Rhea" id="RHEA:47848"/>
        <dbReference type="ChEBI" id="CHEBI:15378"/>
        <dbReference type="ChEBI" id="CHEBI:16526"/>
        <dbReference type="ChEBI" id="CHEBI:33019"/>
        <dbReference type="ChEBI" id="CHEBI:37575"/>
        <dbReference type="ChEBI" id="CHEBI:57841"/>
        <dbReference type="ChEBI" id="CHEBI:62890"/>
        <dbReference type="EC" id="2.5.1.3"/>
    </reaction>
</comment>
<dbReference type="EC" id="2.5.1.3" evidence="10"/>
<accession>A0ABS4U4H9</accession>
<evidence type="ECO:0000256" key="11">
    <source>
        <dbReference type="RuleBase" id="RU003826"/>
    </source>
</evidence>
<feature type="binding site" evidence="10">
    <location>
        <position position="168"/>
    </location>
    <ligand>
        <name>4-amino-2-methyl-5-(diphosphooxymethyl)pyrimidine</name>
        <dbReference type="ChEBI" id="CHEBI:57841"/>
    </ligand>
</feature>
<feature type="binding site" evidence="10">
    <location>
        <position position="119"/>
    </location>
    <ligand>
        <name>Mg(2+)</name>
        <dbReference type="ChEBI" id="CHEBI:18420"/>
    </ligand>
</feature>
<dbReference type="PANTHER" id="PTHR20857:SF15">
    <property type="entry name" value="THIAMINE-PHOSPHATE SYNTHASE"/>
    <property type="match status" value="1"/>
</dbReference>
<evidence type="ECO:0000313" key="15">
    <source>
        <dbReference type="Proteomes" id="UP001519305"/>
    </source>
</evidence>
<dbReference type="InterPro" id="IPR034291">
    <property type="entry name" value="TMP_synthase"/>
</dbReference>
<dbReference type="Pfam" id="PF02581">
    <property type="entry name" value="TMP-TENI"/>
    <property type="match status" value="1"/>
</dbReference>
<comment type="catalytic activity">
    <reaction evidence="9 10 11">
        <text>2-[(2R,5Z)-2-carboxy-4-methylthiazol-5(2H)-ylidene]ethyl phosphate + 4-amino-2-methyl-5-(diphosphooxymethyl)pyrimidine + 2 H(+) = thiamine phosphate + CO2 + diphosphate</text>
        <dbReference type="Rhea" id="RHEA:47844"/>
        <dbReference type="ChEBI" id="CHEBI:15378"/>
        <dbReference type="ChEBI" id="CHEBI:16526"/>
        <dbReference type="ChEBI" id="CHEBI:33019"/>
        <dbReference type="ChEBI" id="CHEBI:37575"/>
        <dbReference type="ChEBI" id="CHEBI:57841"/>
        <dbReference type="ChEBI" id="CHEBI:62899"/>
        <dbReference type="EC" id="2.5.1.3"/>
    </reaction>
</comment>
<keyword evidence="3 10" id="KW-0808">Transferase</keyword>
<evidence type="ECO:0000256" key="10">
    <source>
        <dbReference type="HAMAP-Rule" id="MF_00097"/>
    </source>
</evidence>
<evidence type="ECO:0000256" key="1">
    <source>
        <dbReference type="ARBA" id="ARBA00003814"/>
    </source>
</evidence>
<dbReference type="PANTHER" id="PTHR20857">
    <property type="entry name" value="THIAMINE-PHOSPHATE PYROPHOSPHORYLASE"/>
    <property type="match status" value="1"/>
</dbReference>
<evidence type="ECO:0000256" key="4">
    <source>
        <dbReference type="ARBA" id="ARBA00022723"/>
    </source>
</evidence>
<comment type="pathway">
    <text evidence="2 10 12">Cofactor biosynthesis; thiamine diphosphate biosynthesis; thiamine phosphate from 4-amino-2-methyl-5-diphosphomethylpyrimidine and 4-methyl-5-(2-phosphoethyl)-thiazole: step 1/1.</text>
</comment>
<comment type="catalytic activity">
    <reaction evidence="7 10 11">
        <text>4-methyl-5-(2-phosphooxyethyl)-thiazole + 4-amino-2-methyl-5-(diphosphooxymethyl)pyrimidine + H(+) = thiamine phosphate + diphosphate</text>
        <dbReference type="Rhea" id="RHEA:22328"/>
        <dbReference type="ChEBI" id="CHEBI:15378"/>
        <dbReference type="ChEBI" id="CHEBI:33019"/>
        <dbReference type="ChEBI" id="CHEBI:37575"/>
        <dbReference type="ChEBI" id="CHEBI:57841"/>
        <dbReference type="ChEBI" id="CHEBI:58296"/>
        <dbReference type="EC" id="2.5.1.3"/>
    </reaction>
</comment>
<dbReference type="SUPFAM" id="SSF51391">
    <property type="entry name" value="Thiamin phosphate synthase"/>
    <property type="match status" value="1"/>
</dbReference>
<comment type="caution">
    <text evidence="14">The sequence shown here is derived from an EMBL/GenBank/DDBJ whole genome shotgun (WGS) entry which is preliminary data.</text>
</comment>
<dbReference type="Gene3D" id="3.20.20.70">
    <property type="entry name" value="Aldolase class I"/>
    <property type="match status" value="1"/>
</dbReference>
<name>A0ABS4U4H9_9CORY</name>
<feature type="binding site" evidence="10">
    <location>
        <position position="99"/>
    </location>
    <ligand>
        <name>4-amino-2-methyl-5-(diphosphooxymethyl)pyrimidine</name>
        <dbReference type="ChEBI" id="CHEBI:57841"/>
    </ligand>
</feature>
<reference evidence="14 15" key="1">
    <citation type="submission" date="2021-03" db="EMBL/GenBank/DDBJ databases">
        <title>Sequencing the genomes of 1000 actinobacteria strains.</title>
        <authorList>
            <person name="Klenk H.-P."/>
        </authorList>
    </citation>
    <scope>NUCLEOTIDE SEQUENCE [LARGE SCALE GENOMIC DNA]</scope>
    <source>
        <strain evidence="14 15">DSM 44506</strain>
    </source>
</reference>
<feature type="binding site" evidence="10">
    <location>
        <position position="138"/>
    </location>
    <ligand>
        <name>4-amino-2-methyl-5-(diphosphooxymethyl)pyrimidine</name>
        <dbReference type="ChEBI" id="CHEBI:57841"/>
    </ligand>
</feature>
<evidence type="ECO:0000256" key="3">
    <source>
        <dbReference type="ARBA" id="ARBA00022679"/>
    </source>
</evidence>
<evidence type="ECO:0000256" key="8">
    <source>
        <dbReference type="ARBA" id="ARBA00047851"/>
    </source>
</evidence>
<keyword evidence="5 10" id="KW-0460">Magnesium</keyword>
<dbReference type="Proteomes" id="UP001519305">
    <property type="component" value="Unassembled WGS sequence"/>
</dbReference>
<dbReference type="RefSeq" id="WP_209651783.1">
    <property type="nucleotide sequence ID" value="NZ_CP047357.1"/>
</dbReference>
<feature type="binding site" evidence="10">
    <location>
        <position position="100"/>
    </location>
    <ligand>
        <name>Mg(2+)</name>
        <dbReference type="ChEBI" id="CHEBI:18420"/>
    </ligand>
</feature>
<evidence type="ECO:0000256" key="7">
    <source>
        <dbReference type="ARBA" id="ARBA00047334"/>
    </source>
</evidence>
<protein>
    <recommendedName>
        <fullName evidence="10">Thiamine-phosphate synthase</fullName>
        <shortName evidence="10">TP synthase</shortName>
        <shortName evidence="10">TPS</shortName>
        <ecNumber evidence="10">2.5.1.3</ecNumber>
    </recommendedName>
    <alternativeName>
        <fullName evidence="10">Thiamine-phosphate pyrophosphorylase</fullName>
        <shortName evidence="10">TMP pyrophosphorylase</shortName>
        <shortName evidence="10">TMP-PPase</shortName>
    </alternativeName>
</protein>
<dbReference type="InterPro" id="IPR036206">
    <property type="entry name" value="ThiamineP_synth_sf"/>
</dbReference>
<dbReference type="GO" id="GO:0004789">
    <property type="term" value="F:thiamine-phosphate diphosphorylase activity"/>
    <property type="evidence" value="ECO:0007669"/>
    <property type="project" value="UniProtKB-EC"/>
</dbReference>
<feature type="domain" description="Thiamine phosphate synthase/TenI" evidence="13">
    <location>
        <begin position="25"/>
        <end position="223"/>
    </location>
</feature>
<dbReference type="HAMAP" id="MF_00097">
    <property type="entry name" value="TMP_synthase"/>
    <property type="match status" value="1"/>
</dbReference>
<feature type="binding site" evidence="10">
    <location>
        <begin position="165"/>
        <end position="167"/>
    </location>
    <ligand>
        <name>2-[(2R,5Z)-2-carboxy-4-methylthiazol-5(2H)-ylidene]ethyl phosphate</name>
        <dbReference type="ChEBI" id="CHEBI:62899"/>
    </ligand>
</feature>
<keyword evidence="4 10" id="KW-0479">Metal-binding</keyword>
<dbReference type="CDD" id="cd00564">
    <property type="entry name" value="TMP_TenI"/>
    <property type="match status" value="1"/>
</dbReference>
<comment type="caution">
    <text evidence="10">Lacks conserved residue(s) required for the propagation of feature annotation.</text>
</comment>
<keyword evidence="6 10" id="KW-0784">Thiamine biosynthesis</keyword>
<dbReference type="InterPro" id="IPR013785">
    <property type="entry name" value="Aldolase_TIM"/>
</dbReference>
<evidence type="ECO:0000256" key="5">
    <source>
        <dbReference type="ARBA" id="ARBA00022842"/>
    </source>
</evidence>
<comment type="function">
    <text evidence="1 10">Condenses 4-methyl-5-(beta-hydroxyethyl)thiazole monophosphate (THZ-P) and 2-methyl-4-amino-5-hydroxymethyl pyrimidine pyrophosphate (HMP-PP) to form thiamine monophosphate (TMP).</text>
</comment>
<proteinExistence type="inferred from homology"/>
<evidence type="ECO:0000259" key="13">
    <source>
        <dbReference type="Pfam" id="PF02581"/>
    </source>
</evidence>
<dbReference type="EMBL" id="JAGINY010000001">
    <property type="protein sequence ID" value="MBP2331559.1"/>
    <property type="molecule type" value="Genomic_DNA"/>
</dbReference>
<feature type="binding site" evidence="10">
    <location>
        <position position="200"/>
    </location>
    <ligand>
        <name>2-[(2R,5Z)-2-carboxy-4-methylthiazol-5(2H)-ylidene]ethyl phosphate</name>
        <dbReference type="ChEBI" id="CHEBI:62899"/>
    </ligand>
</feature>
<comment type="cofactor">
    <cofactor evidence="10">
        <name>Mg(2+)</name>
        <dbReference type="ChEBI" id="CHEBI:18420"/>
    </cofactor>
    <text evidence="10">Binds 1 Mg(2+) ion per subunit.</text>
</comment>
<evidence type="ECO:0000256" key="12">
    <source>
        <dbReference type="RuleBase" id="RU004253"/>
    </source>
</evidence>
<evidence type="ECO:0000256" key="6">
    <source>
        <dbReference type="ARBA" id="ARBA00022977"/>
    </source>
</evidence>